<dbReference type="InterPro" id="IPR006564">
    <property type="entry name" value="Znf_PMZ"/>
</dbReference>
<evidence type="ECO:0000256" key="1">
    <source>
        <dbReference type="ARBA" id="ARBA00022723"/>
    </source>
</evidence>
<dbReference type="Pfam" id="PF04434">
    <property type="entry name" value="SWIM"/>
    <property type="match status" value="1"/>
</dbReference>
<dbReference type="PROSITE" id="PS50966">
    <property type="entry name" value="ZF_SWIM"/>
    <property type="match status" value="1"/>
</dbReference>
<evidence type="ECO:0000256" key="5">
    <source>
        <dbReference type="SAM" id="MobiDB-lite"/>
    </source>
</evidence>
<proteinExistence type="predicted"/>
<dbReference type="SMART" id="SM00575">
    <property type="entry name" value="ZnF_PMZ"/>
    <property type="match status" value="1"/>
</dbReference>
<dbReference type="PANTHER" id="PTHR31973">
    <property type="entry name" value="POLYPROTEIN, PUTATIVE-RELATED"/>
    <property type="match status" value="1"/>
</dbReference>
<feature type="compositionally biased region" description="Low complexity" evidence="5">
    <location>
        <begin position="188"/>
        <end position="198"/>
    </location>
</feature>
<dbReference type="EMBL" id="CM002295">
    <property type="protein sequence ID" value="ESW12465.1"/>
    <property type="molecule type" value="Genomic_DNA"/>
</dbReference>
<keyword evidence="3" id="KW-0862">Zinc</keyword>
<feature type="compositionally biased region" description="Polar residues" evidence="5">
    <location>
        <begin position="260"/>
        <end position="286"/>
    </location>
</feature>
<dbReference type="Proteomes" id="UP000000226">
    <property type="component" value="Chromosome 8"/>
</dbReference>
<evidence type="ECO:0000313" key="8">
    <source>
        <dbReference type="Proteomes" id="UP000000226"/>
    </source>
</evidence>
<feature type="compositionally biased region" description="Basic residues" evidence="5">
    <location>
        <begin position="178"/>
        <end position="187"/>
    </location>
</feature>
<evidence type="ECO:0000256" key="2">
    <source>
        <dbReference type="ARBA" id="ARBA00022771"/>
    </source>
</evidence>
<dbReference type="GO" id="GO:0008270">
    <property type="term" value="F:zinc ion binding"/>
    <property type="evidence" value="ECO:0007669"/>
    <property type="project" value="UniProtKB-KW"/>
</dbReference>
<dbReference type="InterPro" id="IPR007527">
    <property type="entry name" value="Znf_SWIM"/>
</dbReference>
<sequence length="297" mass="33628">MSKDFKQVTKESKSNSILDTQFFYKSPIGSETYLYHWKKFVVNLDIHECTCRKWMLTRIPCCHVLSAMKFVNVDPVNFIPFWYKKETYAEVYNSVIYPLNGEQVWERNEMPDVVPPPTKKMPKRPKQKRRLESWEVMKNKSQLGQTGLKKKCEICHKLGHNRKSCIEKSFEQSAARPSHPRPSHQRPSHTSSSHPGPSDQGPSQATPSAPSPYEQGTSQATPSAPSPYDQGPSQATPSASGPSQEAPSQTAPTTPPTQPKVSQPSQAARRTTRSSAKFSRPNTRLKLQSMRGRFWKP</sequence>
<feature type="region of interest" description="Disordered" evidence="5">
    <location>
        <begin position="110"/>
        <end position="132"/>
    </location>
</feature>
<dbReference type="AlphaFoldDB" id="V7B4F6"/>
<name>V7B4F6_PHAVU</name>
<feature type="compositionally biased region" description="Polar residues" evidence="5">
    <location>
        <begin position="200"/>
        <end position="223"/>
    </location>
</feature>
<feature type="domain" description="SWIM-type" evidence="6">
    <location>
        <begin position="40"/>
        <end position="72"/>
    </location>
</feature>
<keyword evidence="1" id="KW-0479">Metal-binding</keyword>
<evidence type="ECO:0000256" key="3">
    <source>
        <dbReference type="ARBA" id="ARBA00022833"/>
    </source>
</evidence>
<evidence type="ECO:0000256" key="4">
    <source>
        <dbReference type="PROSITE-ProRule" id="PRU00325"/>
    </source>
</evidence>
<organism evidence="7 8">
    <name type="scientific">Phaseolus vulgaris</name>
    <name type="common">Kidney bean</name>
    <name type="synonym">French bean</name>
    <dbReference type="NCBI Taxonomy" id="3885"/>
    <lineage>
        <taxon>Eukaryota</taxon>
        <taxon>Viridiplantae</taxon>
        <taxon>Streptophyta</taxon>
        <taxon>Embryophyta</taxon>
        <taxon>Tracheophyta</taxon>
        <taxon>Spermatophyta</taxon>
        <taxon>Magnoliopsida</taxon>
        <taxon>eudicotyledons</taxon>
        <taxon>Gunneridae</taxon>
        <taxon>Pentapetalae</taxon>
        <taxon>rosids</taxon>
        <taxon>fabids</taxon>
        <taxon>Fabales</taxon>
        <taxon>Fabaceae</taxon>
        <taxon>Papilionoideae</taxon>
        <taxon>50 kb inversion clade</taxon>
        <taxon>NPAAA clade</taxon>
        <taxon>indigoferoid/millettioid clade</taxon>
        <taxon>Phaseoleae</taxon>
        <taxon>Phaseolus</taxon>
    </lineage>
</organism>
<evidence type="ECO:0000259" key="6">
    <source>
        <dbReference type="PROSITE" id="PS50966"/>
    </source>
</evidence>
<dbReference type="Gramene" id="ESW12465">
    <property type="protein sequence ID" value="ESW12465"/>
    <property type="gene ID" value="PHAVU_008G115300g"/>
</dbReference>
<protein>
    <recommendedName>
        <fullName evidence="6">SWIM-type domain-containing protein</fullName>
    </recommendedName>
</protein>
<feature type="compositionally biased region" description="Polar residues" evidence="5">
    <location>
        <begin position="231"/>
        <end position="245"/>
    </location>
</feature>
<dbReference type="PANTHER" id="PTHR31973:SF198">
    <property type="entry name" value="TRANSCRIPTION FACTOR INTERACTOR AND REGULATOR CCHC(ZN) FAMILY"/>
    <property type="match status" value="1"/>
</dbReference>
<keyword evidence="2 4" id="KW-0863">Zinc-finger</keyword>
<reference evidence="8" key="1">
    <citation type="journal article" date="2014" name="Nat. Genet.">
        <title>A reference genome for common bean and genome-wide analysis of dual domestications.</title>
        <authorList>
            <person name="Schmutz J."/>
            <person name="McClean P.E."/>
            <person name="Mamidi S."/>
            <person name="Wu G.A."/>
            <person name="Cannon S.B."/>
            <person name="Grimwood J."/>
            <person name="Jenkins J."/>
            <person name="Shu S."/>
            <person name="Song Q."/>
            <person name="Chavarro C."/>
            <person name="Torres-Torres M."/>
            <person name="Geffroy V."/>
            <person name="Moghaddam S.M."/>
            <person name="Gao D."/>
            <person name="Abernathy B."/>
            <person name="Barry K."/>
            <person name="Blair M."/>
            <person name="Brick M.A."/>
            <person name="Chovatia M."/>
            <person name="Gepts P."/>
            <person name="Goodstein D.M."/>
            <person name="Gonzales M."/>
            <person name="Hellsten U."/>
            <person name="Hyten D.L."/>
            <person name="Jia G."/>
            <person name="Kelly J.D."/>
            <person name="Kudrna D."/>
            <person name="Lee R."/>
            <person name="Richard M.M."/>
            <person name="Miklas P.N."/>
            <person name="Osorno J.M."/>
            <person name="Rodrigues J."/>
            <person name="Thareau V."/>
            <person name="Urrea C.A."/>
            <person name="Wang M."/>
            <person name="Yu Y."/>
            <person name="Zhang M."/>
            <person name="Wing R.A."/>
            <person name="Cregan P.B."/>
            <person name="Rokhsar D.S."/>
            <person name="Jackson S.A."/>
        </authorList>
    </citation>
    <scope>NUCLEOTIDE SEQUENCE [LARGE SCALE GENOMIC DNA]</scope>
    <source>
        <strain evidence="8">cv. G19833</strain>
    </source>
</reference>
<dbReference type="OrthoDB" id="1939383at2759"/>
<feature type="compositionally biased region" description="Basic residues" evidence="5">
    <location>
        <begin position="120"/>
        <end position="129"/>
    </location>
</feature>
<gene>
    <name evidence="7" type="ORF">PHAVU_008G115300g</name>
</gene>
<keyword evidence="8" id="KW-1185">Reference proteome</keyword>
<evidence type="ECO:0000313" key="7">
    <source>
        <dbReference type="EMBL" id="ESW12465.1"/>
    </source>
</evidence>
<dbReference type="OMA" id="AVPCNHA"/>
<feature type="region of interest" description="Disordered" evidence="5">
    <location>
        <begin position="169"/>
        <end position="297"/>
    </location>
</feature>
<accession>V7B4F6</accession>